<reference evidence="2 3" key="1">
    <citation type="submission" date="2024-02" db="EMBL/GenBank/DDBJ databases">
        <title>High-quality chromosome-scale genome assembly of Pensacola bahiagrass (Paspalum notatum Flugge var. saurae).</title>
        <authorList>
            <person name="Vega J.M."/>
            <person name="Podio M."/>
            <person name="Orjuela J."/>
            <person name="Siena L.A."/>
            <person name="Pessino S.C."/>
            <person name="Combes M.C."/>
            <person name="Mariac C."/>
            <person name="Albertini E."/>
            <person name="Pupilli F."/>
            <person name="Ortiz J.P.A."/>
            <person name="Leblanc O."/>
        </authorList>
    </citation>
    <scope>NUCLEOTIDE SEQUENCE [LARGE SCALE GENOMIC DNA]</scope>
    <source>
        <strain evidence="2">R1</strain>
        <tissue evidence="2">Leaf</tissue>
    </source>
</reference>
<evidence type="ECO:0000259" key="1">
    <source>
        <dbReference type="PROSITE" id="PS50878"/>
    </source>
</evidence>
<dbReference type="InterPro" id="IPR043502">
    <property type="entry name" value="DNA/RNA_pol_sf"/>
</dbReference>
<feature type="domain" description="Reverse transcriptase" evidence="1">
    <location>
        <begin position="162"/>
        <end position="436"/>
    </location>
</feature>
<protein>
    <recommendedName>
        <fullName evidence="1">Reverse transcriptase domain-containing protein</fullName>
    </recommendedName>
</protein>
<keyword evidence="3" id="KW-1185">Reference proteome</keyword>
<sequence>MAKEVLHRLEIAKDLRALSDGEDWLRKKLKLHCLGLASLERTIARQHSPCKVPEEKKIIAKLQVDDQVVTGQEEKHAAVSDFYDKLLGEAEQRDYSLNLSDLNLQAQELSCLEEAFTENEVVATIKDMPLDKAPGPDGFTGRFYLSCWHIIREDVMAALAAIYKGHVAKFKLLNSAFITLIPKKVDALEVKDYRPITLVHSFAKLVTKILANRLAPRLSDLVSINQSAFVKGRSIQDNFLMVQQLARCLHSKKEPHILLKLDISKAFDSVSWPFLIEVLRQLGFGQRWCNLMCLLLSTSSTRILVNGTPGELVLHRRGLRQGDPLSPMLFILVMEVLNALVLKASRQNLLQPLAVPQAKHRMSIYDVILFLRPNQVDMSLISRLLDMFGHASGLRTNFNKSSVFPINCTAADLDVIKQAVGCEVSDFPCKYLGIPLTIRKPSKADLLPLVDKVADCLPKWKTSLLNRAARLVIVKTVFSAIPIHLLTALDLPKWVIKAIDKHRRGFLWSGKDKANGGNCLVSWENVQRPLQYGGLGILNLELMGWALHIRWLWLQKTDSDRPWAGLPVQVSRHAQALFAAAIQINLGDGEDVLFWTDRWLFGNSVAELAPSLVLAVSKKARKCCTVAQALTNRRWVTDIRGALTVQVLVEYLRIWELVDEVSLQPGVPDQFHWTFTQSGHYSCQSAYQAFFLGGINFGPWKRVWKSWAPLRCKFFMWLALKNRCWTADRLAKRGLPHPHTCPLCDQEQETMQHLLISCVFSREVWTLVFSNLWLHDLIPQLDGKSFSGWWSGAIKRAPKEVKKGLNSLIILVPWEIWKHRNDCVFEGCSPSVSMACHNIVQEGNLWCLAGNSALSLLCARLVGLGA</sequence>
<dbReference type="AlphaFoldDB" id="A0AAQ3UFS9"/>
<organism evidence="2 3">
    <name type="scientific">Paspalum notatum var. saurae</name>
    <dbReference type="NCBI Taxonomy" id="547442"/>
    <lineage>
        <taxon>Eukaryota</taxon>
        <taxon>Viridiplantae</taxon>
        <taxon>Streptophyta</taxon>
        <taxon>Embryophyta</taxon>
        <taxon>Tracheophyta</taxon>
        <taxon>Spermatophyta</taxon>
        <taxon>Magnoliopsida</taxon>
        <taxon>Liliopsida</taxon>
        <taxon>Poales</taxon>
        <taxon>Poaceae</taxon>
        <taxon>PACMAD clade</taxon>
        <taxon>Panicoideae</taxon>
        <taxon>Andropogonodae</taxon>
        <taxon>Paspaleae</taxon>
        <taxon>Paspalinae</taxon>
        <taxon>Paspalum</taxon>
    </lineage>
</organism>
<dbReference type="InterPro" id="IPR026960">
    <property type="entry name" value="RVT-Znf"/>
</dbReference>
<dbReference type="PROSITE" id="PS50878">
    <property type="entry name" value="RT_POL"/>
    <property type="match status" value="1"/>
</dbReference>
<accession>A0AAQ3UFS9</accession>
<dbReference type="CDD" id="cd01650">
    <property type="entry name" value="RT_nLTR_like"/>
    <property type="match status" value="1"/>
</dbReference>
<gene>
    <name evidence="2" type="ORF">U9M48_035768</name>
</gene>
<dbReference type="InterPro" id="IPR000477">
    <property type="entry name" value="RT_dom"/>
</dbReference>
<evidence type="ECO:0000313" key="2">
    <source>
        <dbReference type="EMBL" id="WVZ89347.1"/>
    </source>
</evidence>
<dbReference type="SUPFAM" id="SSF56672">
    <property type="entry name" value="DNA/RNA polymerases"/>
    <property type="match status" value="1"/>
</dbReference>
<name>A0AAQ3UFS9_PASNO</name>
<dbReference type="EMBL" id="CP144752">
    <property type="protein sequence ID" value="WVZ89347.1"/>
    <property type="molecule type" value="Genomic_DNA"/>
</dbReference>
<dbReference type="PANTHER" id="PTHR33116:SF78">
    <property type="entry name" value="OS12G0587133 PROTEIN"/>
    <property type="match status" value="1"/>
</dbReference>
<proteinExistence type="predicted"/>
<dbReference type="Pfam" id="PF00078">
    <property type="entry name" value="RVT_1"/>
    <property type="match status" value="1"/>
</dbReference>
<dbReference type="Proteomes" id="UP001341281">
    <property type="component" value="Chromosome 08"/>
</dbReference>
<dbReference type="Pfam" id="PF13966">
    <property type="entry name" value="zf-RVT"/>
    <property type="match status" value="1"/>
</dbReference>
<dbReference type="PANTHER" id="PTHR33116">
    <property type="entry name" value="REVERSE TRANSCRIPTASE ZINC-BINDING DOMAIN-CONTAINING PROTEIN-RELATED-RELATED"/>
    <property type="match status" value="1"/>
</dbReference>
<evidence type="ECO:0000313" key="3">
    <source>
        <dbReference type="Proteomes" id="UP001341281"/>
    </source>
</evidence>